<keyword evidence="4" id="KW-1185">Reference proteome</keyword>
<dbReference type="Proteomes" id="UP000193689">
    <property type="component" value="Unassembled WGS sequence"/>
</dbReference>
<feature type="signal peptide" evidence="1">
    <location>
        <begin position="1"/>
        <end position="17"/>
    </location>
</feature>
<evidence type="ECO:0000256" key="1">
    <source>
        <dbReference type="SAM" id="SignalP"/>
    </source>
</evidence>
<keyword evidence="1" id="KW-0732">Signal</keyword>
<dbReference type="RefSeq" id="XP_040718654.1">
    <property type="nucleotide sequence ID" value="XM_040858038.1"/>
</dbReference>
<accession>A0A1Y2EAE5</accession>
<dbReference type="Gene3D" id="2.30.60.10">
    <property type="entry name" value="Cyanovirin-N"/>
    <property type="match status" value="1"/>
</dbReference>
<name>A0A1Y2EAE5_9PEZI</name>
<feature type="chain" id="PRO_5012598585" description="Cyanovirin-N domain-containing protein" evidence="1">
    <location>
        <begin position="18"/>
        <end position="110"/>
    </location>
</feature>
<dbReference type="InParanoid" id="A0A1Y2EAE5"/>
<feature type="domain" description="Cyanovirin-N" evidence="2">
    <location>
        <begin position="21"/>
        <end position="101"/>
    </location>
</feature>
<evidence type="ECO:0000313" key="4">
    <source>
        <dbReference type="Proteomes" id="UP000193689"/>
    </source>
</evidence>
<comment type="caution">
    <text evidence="3">The sequence shown here is derived from an EMBL/GenBank/DDBJ whole genome shotgun (WGS) entry which is preliminary data.</text>
</comment>
<dbReference type="EMBL" id="MCFJ01000003">
    <property type="protein sequence ID" value="ORY68367.1"/>
    <property type="molecule type" value="Genomic_DNA"/>
</dbReference>
<sequence length="110" mass="12230">MHIIATLLAGMASLTEAADYIKTCKELHLTTYEAPLRLSALCYDNLRWLMCTELDLNMCYVNHNHILRPLLNGGFEASCHDCKLTGTVMGCDCGGGWTEVDTTLKKGFKE</sequence>
<reference evidence="3 4" key="1">
    <citation type="submission" date="2016-07" db="EMBL/GenBank/DDBJ databases">
        <title>Pervasive Adenine N6-methylation of Active Genes in Fungi.</title>
        <authorList>
            <consortium name="DOE Joint Genome Institute"/>
            <person name="Mondo S.J."/>
            <person name="Dannebaum R.O."/>
            <person name="Kuo R.C."/>
            <person name="Labutti K."/>
            <person name="Haridas S."/>
            <person name="Kuo A."/>
            <person name="Salamov A."/>
            <person name="Ahrendt S.R."/>
            <person name="Lipzen A."/>
            <person name="Sullivan W."/>
            <person name="Andreopoulos W.B."/>
            <person name="Clum A."/>
            <person name="Lindquist E."/>
            <person name="Daum C."/>
            <person name="Ramamoorthy G.K."/>
            <person name="Gryganskyi A."/>
            <person name="Culley D."/>
            <person name="Magnuson J.K."/>
            <person name="James T.Y."/>
            <person name="O'Malley M.A."/>
            <person name="Stajich J.E."/>
            <person name="Spatafora J.W."/>
            <person name="Visel A."/>
            <person name="Grigoriev I.V."/>
        </authorList>
    </citation>
    <scope>NUCLEOTIDE SEQUENCE [LARGE SCALE GENOMIC DNA]</scope>
    <source>
        <strain evidence="3 4">CBS 129021</strain>
    </source>
</reference>
<dbReference type="AlphaFoldDB" id="A0A1Y2EAE5"/>
<dbReference type="InterPro" id="IPR011058">
    <property type="entry name" value="Cyanovirin-N"/>
</dbReference>
<evidence type="ECO:0000259" key="2">
    <source>
        <dbReference type="Pfam" id="PF08881"/>
    </source>
</evidence>
<dbReference type="Pfam" id="PF08881">
    <property type="entry name" value="CVNH"/>
    <property type="match status" value="1"/>
</dbReference>
<evidence type="ECO:0000313" key="3">
    <source>
        <dbReference type="EMBL" id="ORY68367.1"/>
    </source>
</evidence>
<organism evidence="3 4">
    <name type="scientific">Pseudomassariella vexata</name>
    <dbReference type="NCBI Taxonomy" id="1141098"/>
    <lineage>
        <taxon>Eukaryota</taxon>
        <taxon>Fungi</taxon>
        <taxon>Dikarya</taxon>
        <taxon>Ascomycota</taxon>
        <taxon>Pezizomycotina</taxon>
        <taxon>Sordariomycetes</taxon>
        <taxon>Xylariomycetidae</taxon>
        <taxon>Amphisphaeriales</taxon>
        <taxon>Pseudomassariaceae</taxon>
        <taxon>Pseudomassariella</taxon>
    </lineage>
</organism>
<gene>
    <name evidence="3" type="ORF">BCR38DRAFT_406298</name>
</gene>
<dbReference type="GeneID" id="63774250"/>
<dbReference type="OrthoDB" id="4672515at2759"/>
<dbReference type="InterPro" id="IPR036673">
    <property type="entry name" value="Cyanovirin-N_sf"/>
</dbReference>
<dbReference type="SUPFAM" id="SSF51322">
    <property type="entry name" value="Cyanovirin-N"/>
    <property type="match status" value="1"/>
</dbReference>
<proteinExistence type="predicted"/>
<protein>
    <recommendedName>
        <fullName evidence="2">Cyanovirin-N domain-containing protein</fullName>
    </recommendedName>
</protein>